<comment type="subcellular location">
    <subcellularLocation>
        <location evidence="11">Cytoplasm</location>
    </subcellularLocation>
</comment>
<organism evidence="13 14">
    <name type="scientific">Alicyclobacillus tolerans</name>
    <dbReference type="NCBI Taxonomy" id="90970"/>
    <lineage>
        <taxon>Bacteria</taxon>
        <taxon>Bacillati</taxon>
        <taxon>Bacillota</taxon>
        <taxon>Bacilli</taxon>
        <taxon>Bacillales</taxon>
        <taxon>Alicyclobacillaceae</taxon>
        <taxon>Alicyclobacillus</taxon>
    </lineage>
</organism>
<feature type="domain" description="Aminotransferase class V" evidence="12">
    <location>
        <begin position="6"/>
        <end position="347"/>
    </location>
</feature>
<evidence type="ECO:0000256" key="9">
    <source>
        <dbReference type="ARBA" id="ARBA00047630"/>
    </source>
</evidence>
<dbReference type="NCBIfam" id="TIGR01364">
    <property type="entry name" value="serC_1"/>
    <property type="match status" value="1"/>
</dbReference>
<evidence type="ECO:0000313" key="13">
    <source>
        <dbReference type="EMBL" id="SHJ94366.1"/>
    </source>
</evidence>
<dbReference type="PANTHER" id="PTHR43247">
    <property type="entry name" value="PHOSPHOSERINE AMINOTRANSFERASE"/>
    <property type="match status" value="1"/>
</dbReference>
<comment type="function">
    <text evidence="1 11">Catalyzes the reversible conversion of 3-phosphohydroxypyruvate to phosphoserine and of 3-hydroxy-2-oxo-4-phosphonooxybutanoate to phosphohydroxythreonine.</text>
</comment>
<dbReference type="FunFam" id="3.90.1150.10:FF:000006">
    <property type="entry name" value="Phosphoserine aminotransferase"/>
    <property type="match status" value="1"/>
</dbReference>
<evidence type="ECO:0000256" key="8">
    <source>
        <dbReference type="ARBA" id="ARBA00023299"/>
    </source>
</evidence>
<accession>A0A1M6NFJ4</accession>
<dbReference type="Proteomes" id="UP000184016">
    <property type="component" value="Unassembled WGS sequence"/>
</dbReference>
<dbReference type="AlphaFoldDB" id="A0A1M6NFJ4"/>
<keyword evidence="4 11" id="KW-0032">Aminotransferase</keyword>
<feature type="modified residue" description="N6-(pyridoxal phosphate)lysine" evidence="11">
    <location>
        <position position="196"/>
    </location>
</feature>
<feature type="binding site" evidence="11">
    <location>
        <begin position="76"/>
        <end position="77"/>
    </location>
    <ligand>
        <name>pyridoxal 5'-phosphate</name>
        <dbReference type="ChEBI" id="CHEBI:597326"/>
    </ligand>
</feature>
<dbReference type="GO" id="GO:0030170">
    <property type="term" value="F:pyridoxal phosphate binding"/>
    <property type="evidence" value="ECO:0007669"/>
    <property type="project" value="UniProtKB-UniRule"/>
</dbReference>
<evidence type="ECO:0000256" key="5">
    <source>
        <dbReference type="ARBA" id="ARBA00022605"/>
    </source>
</evidence>
<feature type="binding site" evidence="11">
    <location>
        <position position="102"/>
    </location>
    <ligand>
        <name>pyridoxal 5'-phosphate</name>
        <dbReference type="ChEBI" id="CHEBI:597326"/>
    </ligand>
</feature>
<dbReference type="InterPro" id="IPR015424">
    <property type="entry name" value="PyrdxlP-dep_Trfase"/>
</dbReference>
<dbReference type="FunFam" id="3.40.640.10:FF:000010">
    <property type="entry name" value="Phosphoserine aminotransferase"/>
    <property type="match status" value="1"/>
</dbReference>
<dbReference type="PIRSF" id="PIRSF000525">
    <property type="entry name" value="SerC"/>
    <property type="match status" value="1"/>
</dbReference>
<comment type="subunit">
    <text evidence="11">Homodimer.</text>
</comment>
<dbReference type="InterPro" id="IPR015422">
    <property type="entry name" value="PyrdxlP-dep_Trfase_small"/>
</dbReference>
<comment type="pathway">
    <text evidence="2 11">Amino-acid biosynthesis; L-serine biosynthesis; L-serine from 3-phospho-D-glycerate: step 2/3.</text>
</comment>
<feature type="binding site" evidence="11">
    <location>
        <position position="152"/>
    </location>
    <ligand>
        <name>pyridoxal 5'-phosphate</name>
        <dbReference type="ChEBI" id="CHEBI:597326"/>
    </ligand>
</feature>
<dbReference type="GO" id="GO:0004648">
    <property type="term" value="F:O-phospho-L-serine:2-oxoglutarate aminotransferase activity"/>
    <property type="evidence" value="ECO:0007669"/>
    <property type="project" value="UniProtKB-UniRule"/>
</dbReference>
<dbReference type="STRING" id="1830138.SAMN05443507_10626"/>
<evidence type="ECO:0000256" key="11">
    <source>
        <dbReference type="HAMAP-Rule" id="MF_00160"/>
    </source>
</evidence>
<gene>
    <name evidence="11" type="primary">serC</name>
    <name evidence="13" type="ORF">SAMN05443507_10626</name>
</gene>
<keyword evidence="6 11" id="KW-0808">Transferase</keyword>
<protein>
    <recommendedName>
        <fullName evidence="11">Phosphoserine aminotransferase</fullName>
        <ecNumber evidence="11">2.6.1.52</ecNumber>
    </recommendedName>
    <alternativeName>
        <fullName evidence="11">Phosphohydroxythreonine aminotransferase</fullName>
        <shortName evidence="11">PSAT</shortName>
    </alternativeName>
</protein>
<evidence type="ECO:0000256" key="10">
    <source>
        <dbReference type="ARBA" id="ARBA00049007"/>
    </source>
</evidence>
<dbReference type="UniPathway" id="UPA00135">
    <property type="reaction ID" value="UER00197"/>
</dbReference>
<dbReference type="InterPro" id="IPR000192">
    <property type="entry name" value="Aminotrans_V_dom"/>
</dbReference>
<evidence type="ECO:0000256" key="3">
    <source>
        <dbReference type="ARBA" id="ARBA00006904"/>
    </source>
</evidence>
<evidence type="ECO:0000256" key="6">
    <source>
        <dbReference type="ARBA" id="ARBA00022679"/>
    </source>
</evidence>
<evidence type="ECO:0000256" key="4">
    <source>
        <dbReference type="ARBA" id="ARBA00022576"/>
    </source>
</evidence>
<sequence>MKRVDNFGAGPGALPTAVLEKARDELLSYQNKGISVLEMSHRSEMFDEIHLSAKNRLRRLMNIPEEYEILFLQGGASLQFSMIPMNFLQKGQTAAYVLTGSWSEKALAEAKKLGETRIAASSKEDGYRSIPAMNAIYSESNDAYLHITTNNTIYGTQWHVLPSHLDSPLVADVSSDILSRPLDVQSFSLLYAGAQKNLGPSGLTVVIVKKSWAEQASKTVPTMLSYQTHLQHDSRYNTPPTFAVYLLNLVLEWTEAQGGVPAMMEKSLRKSGYLYRVIDEFPDVYEGHACQEARSRMNVTFRLVNPERTKQFLTVANDYSFIGLSGHRSVGGIRASLYNAVSEESAARLAEFMRDFAQSEK</sequence>
<dbReference type="OrthoDB" id="9809412at2"/>
<evidence type="ECO:0000256" key="7">
    <source>
        <dbReference type="ARBA" id="ARBA00022898"/>
    </source>
</evidence>
<evidence type="ECO:0000256" key="1">
    <source>
        <dbReference type="ARBA" id="ARBA00003483"/>
    </source>
</evidence>
<dbReference type="PANTHER" id="PTHR43247:SF1">
    <property type="entry name" value="PHOSPHOSERINE AMINOTRANSFERASE"/>
    <property type="match status" value="1"/>
</dbReference>
<name>A0A1M6NFJ4_9BACL</name>
<keyword evidence="7 11" id="KW-0663">Pyridoxal phosphate</keyword>
<evidence type="ECO:0000256" key="2">
    <source>
        <dbReference type="ARBA" id="ARBA00005099"/>
    </source>
</evidence>
<dbReference type="Pfam" id="PF00266">
    <property type="entry name" value="Aminotran_5"/>
    <property type="match status" value="1"/>
</dbReference>
<feature type="binding site" evidence="11">
    <location>
        <begin position="237"/>
        <end position="238"/>
    </location>
    <ligand>
        <name>pyridoxal 5'-phosphate</name>
        <dbReference type="ChEBI" id="CHEBI:597326"/>
    </ligand>
</feature>
<reference evidence="14" key="1">
    <citation type="submission" date="2016-11" db="EMBL/GenBank/DDBJ databases">
        <authorList>
            <person name="Varghese N."/>
            <person name="Submissions S."/>
        </authorList>
    </citation>
    <scope>NUCLEOTIDE SEQUENCE [LARGE SCALE GENOMIC DNA]</scope>
    <source>
        <strain evidence="14">USBA-503</strain>
    </source>
</reference>
<dbReference type="InterPro" id="IPR015421">
    <property type="entry name" value="PyrdxlP-dep_Trfase_major"/>
</dbReference>
<comment type="catalytic activity">
    <reaction evidence="9 11">
        <text>4-(phosphooxy)-L-threonine + 2-oxoglutarate = (R)-3-hydroxy-2-oxo-4-phosphooxybutanoate + L-glutamate</text>
        <dbReference type="Rhea" id="RHEA:16573"/>
        <dbReference type="ChEBI" id="CHEBI:16810"/>
        <dbReference type="ChEBI" id="CHEBI:29985"/>
        <dbReference type="ChEBI" id="CHEBI:58452"/>
        <dbReference type="ChEBI" id="CHEBI:58538"/>
        <dbReference type="EC" id="2.6.1.52"/>
    </reaction>
</comment>
<dbReference type="HAMAP" id="MF_00160">
    <property type="entry name" value="SerC_aminotrans_5"/>
    <property type="match status" value="1"/>
</dbReference>
<comment type="caution">
    <text evidence="11">Lacks conserved residue(s) required for the propagation of feature annotation.</text>
</comment>
<dbReference type="GO" id="GO:0005737">
    <property type="term" value="C:cytoplasm"/>
    <property type="evidence" value="ECO:0007669"/>
    <property type="project" value="UniProtKB-SubCell"/>
</dbReference>
<dbReference type="InterPro" id="IPR022278">
    <property type="entry name" value="Pser_aminoTfrase"/>
</dbReference>
<evidence type="ECO:0000313" key="14">
    <source>
        <dbReference type="Proteomes" id="UP000184016"/>
    </source>
</evidence>
<dbReference type="SUPFAM" id="SSF53383">
    <property type="entry name" value="PLP-dependent transferases"/>
    <property type="match status" value="1"/>
</dbReference>
<keyword evidence="5 11" id="KW-0028">Amino-acid biosynthesis</keyword>
<feature type="binding site" evidence="11">
    <location>
        <position position="195"/>
    </location>
    <ligand>
        <name>pyridoxal 5'-phosphate</name>
        <dbReference type="ChEBI" id="CHEBI:597326"/>
    </ligand>
</feature>
<dbReference type="Gene3D" id="3.40.640.10">
    <property type="entry name" value="Type I PLP-dependent aspartate aminotransferase-like (Major domain)"/>
    <property type="match status" value="1"/>
</dbReference>
<comment type="cofactor">
    <cofactor evidence="11">
        <name>pyridoxal 5'-phosphate</name>
        <dbReference type="ChEBI" id="CHEBI:597326"/>
    </cofactor>
    <text evidence="11">Binds 1 pyridoxal phosphate per subunit.</text>
</comment>
<feature type="binding site" evidence="11">
    <location>
        <position position="42"/>
    </location>
    <ligand>
        <name>L-glutamate</name>
        <dbReference type="ChEBI" id="CHEBI:29985"/>
    </ligand>
</feature>
<dbReference type="EC" id="2.6.1.52" evidence="11"/>
<evidence type="ECO:0000259" key="12">
    <source>
        <dbReference type="Pfam" id="PF00266"/>
    </source>
</evidence>
<dbReference type="NCBIfam" id="NF003764">
    <property type="entry name" value="PRK05355.1"/>
    <property type="match status" value="1"/>
</dbReference>
<comment type="catalytic activity">
    <reaction evidence="10 11">
        <text>O-phospho-L-serine + 2-oxoglutarate = 3-phosphooxypyruvate + L-glutamate</text>
        <dbReference type="Rhea" id="RHEA:14329"/>
        <dbReference type="ChEBI" id="CHEBI:16810"/>
        <dbReference type="ChEBI" id="CHEBI:18110"/>
        <dbReference type="ChEBI" id="CHEBI:29985"/>
        <dbReference type="ChEBI" id="CHEBI:57524"/>
        <dbReference type="EC" id="2.6.1.52"/>
    </reaction>
</comment>
<dbReference type="Gene3D" id="3.90.1150.10">
    <property type="entry name" value="Aspartate Aminotransferase, domain 1"/>
    <property type="match status" value="1"/>
</dbReference>
<proteinExistence type="inferred from homology"/>
<keyword evidence="14" id="KW-1185">Reference proteome</keyword>
<dbReference type="EMBL" id="FRAF01000006">
    <property type="protein sequence ID" value="SHJ94366.1"/>
    <property type="molecule type" value="Genomic_DNA"/>
</dbReference>
<feature type="binding site" evidence="11">
    <location>
        <position position="172"/>
    </location>
    <ligand>
        <name>pyridoxal 5'-phosphate</name>
        <dbReference type="ChEBI" id="CHEBI:597326"/>
    </ligand>
</feature>
<dbReference type="RefSeq" id="WP_072873390.1">
    <property type="nucleotide sequence ID" value="NZ_FRAF01000006.1"/>
</dbReference>
<keyword evidence="11" id="KW-0963">Cytoplasm</keyword>
<dbReference type="GO" id="GO:0006564">
    <property type="term" value="P:L-serine biosynthetic process"/>
    <property type="evidence" value="ECO:0007669"/>
    <property type="project" value="UniProtKB-UniRule"/>
</dbReference>
<comment type="similarity">
    <text evidence="3 11">Belongs to the class-V pyridoxal-phosphate-dependent aminotransferase family. SerC subfamily.</text>
</comment>
<keyword evidence="8 11" id="KW-0718">Serine biosynthesis</keyword>